<keyword evidence="4" id="KW-1185">Reference proteome</keyword>
<name>A0A371GGD6_MUCPR</name>
<dbReference type="AlphaFoldDB" id="A0A371GGD6"/>
<protein>
    <recommendedName>
        <fullName evidence="2">Tf2-1-like SH3-like domain-containing protein</fullName>
    </recommendedName>
</protein>
<proteinExistence type="predicted"/>
<dbReference type="Pfam" id="PF24626">
    <property type="entry name" value="SH3_Tf2-1"/>
    <property type="match status" value="1"/>
</dbReference>
<dbReference type="OrthoDB" id="1432277at2759"/>
<dbReference type="EMBL" id="QJKJ01005619">
    <property type="protein sequence ID" value="RDX89632.1"/>
    <property type="molecule type" value="Genomic_DNA"/>
</dbReference>
<evidence type="ECO:0000256" key="1">
    <source>
        <dbReference type="SAM" id="MobiDB-lite"/>
    </source>
</evidence>
<feature type="compositionally biased region" description="Basic and acidic residues" evidence="1">
    <location>
        <begin position="46"/>
        <end position="89"/>
    </location>
</feature>
<evidence type="ECO:0000313" key="4">
    <source>
        <dbReference type="Proteomes" id="UP000257109"/>
    </source>
</evidence>
<sequence length="89" mass="10738">MEPFLVIRKINDNAYVLDMPQEYGDSCTFNISDLSHFDVGRTTVRGAKDHEEKNMSRRASQRERQERRYEEEPYIERKGIRYEETPHRD</sequence>
<gene>
    <name evidence="3" type="ORF">CR513_28616</name>
</gene>
<feature type="domain" description="Tf2-1-like SH3-like" evidence="2">
    <location>
        <begin position="2"/>
        <end position="37"/>
    </location>
</feature>
<comment type="caution">
    <text evidence="3">The sequence shown here is derived from an EMBL/GenBank/DDBJ whole genome shotgun (WGS) entry which is preliminary data.</text>
</comment>
<dbReference type="Proteomes" id="UP000257109">
    <property type="component" value="Unassembled WGS sequence"/>
</dbReference>
<feature type="non-terminal residue" evidence="3">
    <location>
        <position position="1"/>
    </location>
</feature>
<reference evidence="3" key="1">
    <citation type="submission" date="2018-05" db="EMBL/GenBank/DDBJ databases">
        <title>Draft genome of Mucuna pruriens seed.</title>
        <authorList>
            <person name="Nnadi N.E."/>
            <person name="Vos R."/>
            <person name="Hasami M.H."/>
            <person name="Devisetty U.K."/>
            <person name="Aguiy J.C."/>
        </authorList>
    </citation>
    <scope>NUCLEOTIDE SEQUENCE [LARGE SCALE GENOMIC DNA]</scope>
    <source>
        <strain evidence="3">JCA_2017</strain>
    </source>
</reference>
<organism evidence="3 4">
    <name type="scientific">Mucuna pruriens</name>
    <name type="common">Velvet bean</name>
    <name type="synonym">Dolichos pruriens</name>
    <dbReference type="NCBI Taxonomy" id="157652"/>
    <lineage>
        <taxon>Eukaryota</taxon>
        <taxon>Viridiplantae</taxon>
        <taxon>Streptophyta</taxon>
        <taxon>Embryophyta</taxon>
        <taxon>Tracheophyta</taxon>
        <taxon>Spermatophyta</taxon>
        <taxon>Magnoliopsida</taxon>
        <taxon>eudicotyledons</taxon>
        <taxon>Gunneridae</taxon>
        <taxon>Pentapetalae</taxon>
        <taxon>rosids</taxon>
        <taxon>fabids</taxon>
        <taxon>Fabales</taxon>
        <taxon>Fabaceae</taxon>
        <taxon>Papilionoideae</taxon>
        <taxon>50 kb inversion clade</taxon>
        <taxon>NPAAA clade</taxon>
        <taxon>indigoferoid/millettioid clade</taxon>
        <taxon>Phaseoleae</taxon>
        <taxon>Mucuna</taxon>
    </lineage>
</organism>
<dbReference type="InterPro" id="IPR056924">
    <property type="entry name" value="SH3_Tf2-1"/>
</dbReference>
<evidence type="ECO:0000313" key="3">
    <source>
        <dbReference type="EMBL" id="RDX89632.1"/>
    </source>
</evidence>
<evidence type="ECO:0000259" key="2">
    <source>
        <dbReference type="Pfam" id="PF24626"/>
    </source>
</evidence>
<accession>A0A371GGD6</accession>
<feature type="region of interest" description="Disordered" evidence="1">
    <location>
        <begin position="45"/>
        <end position="89"/>
    </location>
</feature>